<comment type="caution">
    <text evidence="1">The sequence shown here is derived from an EMBL/GenBank/DDBJ whole genome shotgun (WGS) entry which is preliminary data.</text>
</comment>
<protein>
    <recommendedName>
        <fullName evidence="3">CheR-type methyltransferase domain-containing protein</fullName>
    </recommendedName>
</protein>
<dbReference type="RefSeq" id="WP_069313737.1">
    <property type="nucleotide sequence ID" value="NZ_MDTU01000001.1"/>
</dbReference>
<dbReference type="InterPro" id="IPR005299">
    <property type="entry name" value="MeTrfase_7"/>
</dbReference>
<name>A0ABX3A885_9GAMM</name>
<dbReference type="Pfam" id="PF03492">
    <property type="entry name" value="Methyltransf_7"/>
    <property type="match status" value="1"/>
</dbReference>
<dbReference type="EMBL" id="MDTU01000001">
    <property type="protein sequence ID" value="ODN43941.1"/>
    <property type="molecule type" value="Genomic_DNA"/>
</dbReference>
<organism evidence="1 2">
    <name type="scientific">Piscirickettsia litoralis</name>
    <dbReference type="NCBI Taxonomy" id="1891921"/>
    <lineage>
        <taxon>Bacteria</taxon>
        <taxon>Pseudomonadati</taxon>
        <taxon>Pseudomonadota</taxon>
        <taxon>Gammaproteobacteria</taxon>
        <taxon>Thiotrichales</taxon>
        <taxon>Piscirickettsiaceae</taxon>
        <taxon>Piscirickettsia</taxon>
    </lineage>
</organism>
<dbReference type="SUPFAM" id="SSF53335">
    <property type="entry name" value="S-adenosyl-L-methionine-dependent methyltransferases"/>
    <property type="match status" value="1"/>
</dbReference>
<proteinExistence type="predicted"/>
<sequence length="133" mass="15149">MASTSGMRSDYNQNSKIQRDDNRKYLEVLLGALTGAGFKDRNKNEFLHLVDYGCSTGANSIANIKAIIHHLNKSFNVTKFEVMHNDLPSNDFNEVSKALYNDKESYLRLPEIIALPKLVPNRFFWPSSDGFFD</sequence>
<dbReference type="Gene3D" id="3.40.50.150">
    <property type="entry name" value="Vaccinia Virus protein VP39"/>
    <property type="match status" value="1"/>
</dbReference>
<keyword evidence="2" id="KW-1185">Reference proteome</keyword>
<evidence type="ECO:0000313" key="1">
    <source>
        <dbReference type="EMBL" id="ODN43941.1"/>
    </source>
</evidence>
<dbReference type="PANTHER" id="PTHR31009">
    <property type="entry name" value="S-ADENOSYL-L-METHIONINE:CARBOXYL METHYLTRANSFERASE FAMILY PROTEIN"/>
    <property type="match status" value="1"/>
</dbReference>
<dbReference type="InterPro" id="IPR029063">
    <property type="entry name" value="SAM-dependent_MTases_sf"/>
</dbReference>
<gene>
    <name evidence="1" type="ORF">BGC07_14925</name>
</gene>
<evidence type="ECO:0008006" key="3">
    <source>
        <dbReference type="Google" id="ProtNLM"/>
    </source>
</evidence>
<evidence type="ECO:0000313" key="2">
    <source>
        <dbReference type="Proteomes" id="UP000094329"/>
    </source>
</evidence>
<accession>A0ABX3A885</accession>
<reference evidence="1 2" key="1">
    <citation type="submission" date="2016-08" db="EMBL/GenBank/DDBJ databases">
        <title>Draft genome sequence of Candidatus Piscirickettsia litoralis, from seawater.</title>
        <authorList>
            <person name="Wan X."/>
            <person name="Lee A.J."/>
            <person name="Hou S."/>
            <person name="Donachie S.P."/>
        </authorList>
    </citation>
    <scope>NUCLEOTIDE SEQUENCE [LARGE SCALE GENOMIC DNA]</scope>
    <source>
        <strain evidence="1 2">Y2</strain>
    </source>
</reference>
<dbReference type="Proteomes" id="UP000094329">
    <property type="component" value="Unassembled WGS sequence"/>
</dbReference>